<keyword evidence="2" id="KW-0812">Transmembrane</keyword>
<keyword evidence="3" id="KW-0732">Signal</keyword>
<feature type="chain" id="PRO_5021820584" evidence="3">
    <location>
        <begin position="28"/>
        <end position="285"/>
    </location>
</feature>
<feature type="transmembrane region" description="Helical" evidence="2">
    <location>
        <begin position="257"/>
        <end position="277"/>
    </location>
</feature>
<feature type="compositionally biased region" description="Low complexity" evidence="1">
    <location>
        <begin position="203"/>
        <end position="219"/>
    </location>
</feature>
<evidence type="ECO:0000313" key="4">
    <source>
        <dbReference type="EMBL" id="TWG23615.1"/>
    </source>
</evidence>
<feature type="signal peptide" evidence="3">
    <location>
        <begin position="1"/>
        <end position="27"/>
    </location>
</feature>
<organism evidence="4 5">
    <name type="scientific">Actinoplanes teichomyceticus</name>
    <dbReference type="NCBI Taxonomy" id="1867"/>
    <lineage>
        <taxon>Bacteria</taxon>
        <taxon>Bacillati</taxon>
        <taxon>Actinomycetota</taxon>
        <taxon>Actinomycetes</taxon>
        <taxon>Micromonosporales</taxon>
        <taxon>Micromonosporaceae</taxon>
        <taxon>Actinoplanes</taxon>
    </lineage>
</organism>
<comment type="caution">
    <text evidence="4">The sequence shown here is derived from an EMBL/GenBank/DDBJ whole genome shotgun (WGS) entry which is preliminary data.</text>
</comment>
<evidence type="ECO:0000313" key="5">
    <source>
        <dbReference type="Proteomes" id="UP000320239"/>
    </source>
</evidence>
<feature type="compositionally biased region" description="Gly residues" evidence="1">
    <location>
        <begin position="232"/>
        <end position="248"/>
    </location>
</feature>
<dbReference type="NCBIfam" id="TIGR01167">
    <property type="entry name" value="LPXTG_anchor"/>
    <property type="match status" value="1"/>
</dbReference>
<name>A0A561WID5_ACTTI</name>
<keyword evidence="2" id="KW-0472">Membrane</keyword>
<accession>A0A561WID5</accession>
<dbReference type="Proteomes" id="UP000320239">
    <property type="component" value="Unassembled WGS sequence"/>
</dbReference>
<keyword evidence="5" id="KW-1185">Reference proteome</keyword>
<dbReference type="RefSeq" id="WP_164465869.1">
    <property type="nucleotide sequence ID" value="NZ_BOMX01000034.1"/>
</dbReference>
<dbReference type="EMBL" id="VIWY01000002">
    <property type="protein sequence ID" value="TWG23615.1"/>
    <property type="molecule type" value="Genomic_DNA"/>
</dbReference>
<keyword evidence="2" id="KW-1133">Transmembrane helix</keyword>
<dbReference type="AlphaFoldDB" id="A0A561WID5"/>
<sequence>MKKTIMRTLGAAALTAMALAVPSTARAADEEPLFAALSERNAAGKVTTHPIRPGETVPVVLGVANVGSAPAPGVIVNIRTYDDVNLPRTFSNCLYYTDSNVEGAWCEIDAELAADRRTYALTSFQVAAADPAAKLPAIVFQWFPTSFADKSGGIEKLAAQYSGQGSTPVRGTGDTLGLAPQELTIPTETSRVGFAYVKLVTPSATPTRPTSGPTSASPAPTSPAPTSPSAGAGAGGTGDGGTGAGDGGLPVTGSNTAVIAGLGGVLLAAGALGLLVARRRTRFVP</sequence>
<evidence type="ECO:0000256" key="1">
    <source>
        <dbReference type="SAM" id="MobiDB-lite"/>
    </source>
</evidence>
<protein>
    <submittedName>
        <fullName evidence="4">LPXTG-motif cell wall-anchored protein</fullName>
    </submittedName>
</protein>
<evidence type="ECO:0000256" key="3">
    <source>
        <dbReference type="SAM" id="SignalP"/>
    </source>
</evidence>
<evidence type="ECO:0000256" key="2">
    <source>
        <dbReference type="SAM" id="Phobius"/>
    </source>
</evidence>
<reference evidence="4 5" key="1">
    <citation type="submission" date="2019-06" db="EMBL/GenBank/DDBJ databases">
        <title>Sequencing the genomes of 1000 actinobacteria strains.</title>
        <authorList>
            <person name="Klenk H.-P."/>
        </authorList>
    </citation>
    <scope>NUCLEOTIDE SEQUENCE [LARGE SCALE GENOMIC DNA]</scope>
    <source>
        <strain evidence="4 5">DSM 43866</strain>
    </source>
</reference>
<proteinExistence type="predicted"/>
<gene>
    <name evidence="4" type="ORF">FHX34_102164</name>
</gene>
<feature type="region of interest" description="Disordered" evidence="1">
    <location>
        <begin position="203"/>
        <end position="248"/>
    </location>
</feature>